<sequence length="230" mass="25435">MIIRTDYEDFSQLLNTANQDNIAASWWKGSSFVSSNIEGTDPRRKLSKSQKREQKETVSTTTPISDIPKAIMSIAGQLQQAQREDPTLKIAWQLALAPDTSPTDTASTPQYPSGTFASGLPDPEALPPSSYQKQPPGDGGIHKSLNSTSWRERRKHQEDPLRKRPEEDHEEHPERLDEPSESETQHSRLCKRHTSAAVYSPSLGPEAQEAATPKIRPRSGESVALAGTVQ</sequence>
<gene>
    <name evidence="2" type="ORF">NDU88_005015</name>
</gene>
<feature type="region of interest" description="Disordered" evidence="1">
    <location>
        <begin position="99"/>
        <end position="230"/>
    </location>
</feature>
<keyword evidence="3" id="KW-1185">Reference proteome</keyword>
<dbReference type="Proteomes" id="UP001066276">
    <property type="component" value="Chromosome 1_2"/>
</dbReference>
<feature type="compositionally biased region" description="Basic and acidic residues" evidence="1">
    <location>
        <begin position="40"/>
        <end position="56"/>
    </location>
</feature>
<accession>A0AAV7WAN7</accession>
<comment type="caution">
    <text evidence="2">The sequence shown here is derived from an EMBL/GenBank/DDBJ whole genome shotgun (WGS) entry which is preliminary data.</text>
</comment>
<proteinExistence type="predicted"/>
<feature type="compositionally biased region" description="Low complexity" evidence="1">
    <location>
        <begin position="99"/>
        <end position="109"/>
    </location>
</feature>
<feature type="compositionally biased region" description="Basic and acidic residues" evidence="1">
    <location>
        <begin position="155"/>
        <end position="186"/>
    </location>
</feature>
<evidence type="ECO:0000256" key="1">
    <source>
        <dbReference type="SAM" id="MobiDB-lite"/>
    </source>
</evidence>
<dbReference type="AlphaFoldDB" id="A0AAV7WAN7"/>
<evidence type="ECO:0000313" key="3">
    <source>
        <dbReference type="Proteomes" id="UP001066276"/>
    </source>
</evidence>
<name>A0AAV7WAN7_PLEWA</name>
<feature type="region of interest" description="Disordered" evidence="1">
    <location>
        <begin position="37"/>
        <end position="64"/>
    </location>
</feature>
<reference evidence="2" key="1">
    <citation type="journal article" date="2022" name="bioRxiv">
        <title>Sequencing and chromosome-scale assembly of the giantPleurodeles waltlgenome.</title>
        <authorList>
            <person name="Brown T."/>
            <person name="Elewa A."/>
            <person name="Iarovenko S."/>
            <person name="Subramanian E."/>
            <person name="Araus A.J."/>
            <person name="Petzold A."/>
            <person name="Susuki M."/>
            <person name="Suzuki K.-i.T."/>
            <person name="Hayashi T."/>
            <person name="Toyoda A."/>
            <person name="Oliveira C."/>
            <person name="Osipova E."/>
            <person name="Leigh N.D."/>
            <person name="Simon A."/>
            <person name="Yun M.H."/>
        </authorList>
    </citation>
    <scope>NUCLEOTIDE SEQUENCE</scope>
    <source>
        <strain evidence="2">20211129_DDA</strain>
        <tissue evidence="2">Liver</tissue>
    </source>
</reference>
<organism evidence="2 3">
    <name type="scientific">Pleurodeles waltl</name>
    <name type="common">Iberian ribbed newt</name>
    <dbReference type="NCBI Taxonomy" id="8319"/>
    <lineage>
        <taxon>Eukaryota</taxon>
        <taxon>Metazoa</taxon>
        <taxon>Chordata</taxon>
        <taxon>Craniata</taxon>
        <taxon>Vertebrata</taxon>
        <taxon>Euteleostomi</taxon>
        <taxon>Amphibia</taxon>
        <taxon>Batrachia</taxon>
        <taxon>Caudata</taxon>
        <taxon>Salamandroidea</taxon>
        <taxon>Salamandridae</taxon>
        <taxon>Pleurodelinae</taxon>
        <taxon>Pleurodeles</taxon>
    </lineage>
</organism>
<protein>
    <submittedName>
        <fullName evidence="2">Uncharacterized protein</fullName>
    </submittedName>
</protein>
<dbReference type="EMBL" id="JANPWB010000002">
    <property type="protein sequence ID" value="KAJ1209641.1"/>
    <property type="molecule type" value="Genomic_DNA"/>
</dbReference>
<evidence type="ECO:0000313" key="2">
    <source>
        <dbReference type="EMBL" id="KAJ1209641.1"/>
    </source>
</evidence>